<dbReference type="Gene3D" id="1.10.10.10">
    <property type="entry name" value="Winged helix-like DNA-binding domain superfamily/Winged helix DNA-binding domain"/>
    <property type="match status" value="1"/>
</dbReference>
<dbReference type="InterPro" id="IPR007630">
    <property type="entry name" value="RNA_pol_sigma70_r4"/>
</dbReference>
<dbReference type="InterPro" id="IPR013324">
    <property type="entry name" value="RNA_pol_sigma_r3/r4-like"/>
</dbReference>
<feature type="domain" description="RNA polymerase sigma-70 region 4" evidence="1">
    <location>
        <begin position="8"/>
        <end position="45"/>
    </location>
</feature>
<dbReference type="PRINTS" id="PR00046">
    <property type="entry name" value="SIGMA70FCT"/>
</dbReference>
<protein>
    <submittedName>
        <fullName evidence="2">Sigma70_r4 domain containing protein</fullName>
    </submittedName>
</protein>
<dbReference type="EMBL" id="LR796300">
    <property type="protein sequence ID" value="CAB4135579.1"/>
    <property type="molecule type" value="Genomic_DNA"/>
</dbReference>
<dbReference type="InterPro" id="IPR000943">
    <property type="entry name" value="RNA_pol_sigma70"/>
</dbReference>
<organism evidence="2">
    <name type="scientific">uncultured Caudovirales phage</name>
    <dbReference type="NCBI Taxonomy" id="2100421"/>
    <lineage>
        <taxon>Viruses</taxon>
        <taxon>Duplodnaviria</taxon>
        <taxon>Heunggongvirae</taxon>
        <taxon>Uroviricota</taxon>
        <taxon>Caudoviricetes</taxon>
        <taxon>Peduoviridae</taxon>
        <taxon>Maltschvirus</taxon>
        <taxon>Maltschvirus maltsch</taxon>
    </lineage>
</organism>
<evidence type="ECO:0000259" key="1">
    <source>
        <dbReference type="Pfam" id="PF04545"/>
    </source>
</evidence>
<evidence type="ECO:0000313" key="2">
    <source>
        <dbReference type="EMBL" id="CAB4135579.1"/>
    </source>
</evidence>
<dbReference type="Pfam" id="PF04545">
    <property type="entry name" value="Sigma70_r4"/>
    <property type="match status" value="1"/>
</dbReference>
<accession>A0A6J5LV43</accession>
<name>A0A6J5LV43_9CAUD</name>
<dbReference type="GO" id="GO:0003700">
    <property type="term" value="F:DNA-binding transcription factor activity"/>
    <property type="evidence" value="ECO:0007669"/>
    <property type="project" value="InterPro"/>
</dbReference>
<sequence length="75" mass="8617">MTNSQDRQRYVPQGMHMTLQEIADILGTSRERVRQIEARALGKLRRILLAKGYKPEDLFGQLIDTPSKSAHIRPD</sequence>
<gene>
    <name evidence="2" type="ORF">UFOVP285_68</name>
</gene>
<dbReference type="CDD" id="cd06171">
    <property type="entry name" value="Sigma70_r4"/>
    <property type="match status" value="1"/>
</dbReference>
<reference evidence="2" key="1">
    <citation type="submission" date="2020-04" db="EMBL/GenBank/DDBJ databases">
        <authorList>
            <person name="Chiriac C."/>
            <person name="Salcher M."/>
            <person name="Ghai R."/>
            <person name="Kavagutti S V."/>
        </authorList>
    </citation>
    <scope>NUCLEOTIDE SEQUENCE</scope>
</reference>
<proteinExistence type="predicted"/>
<dbReference type="InterPro" id="IPR036388">
    <property type="entry name" value="WH-like_DNA-bd_sf"/>
</dbReference>
<dbReference type="GO" id="GO:0006352">
    <property type="term" value="P:DNA-templated transcription initiation"/>
    <property type="evidence" value="ECO:0007669"/>
    <property type="project" value="InterPro"/>
</dbReference>
<dbReference type="SUPFAM" id="SSF88659">
    <property type="entry name" value="Sigma3 and sigma4 domains of RNA polymerase sigma factors"/>
    <property type="match status" value="1"/>
</dbReference>